<feature type="domain" description="Dienelactone hydrolase" evidence="1">
    <location>
        <begin position="4"/>
        <end position="187"/>
    </location>
</feature>
<dbReference type="EMBL" id="JACGXA010000001">
    <property type="protein sequence ID" value="MBA8802706.1"/>
    <property type="molecule type" value="Genomic_DNA"/>
</dbReference>
<dbReference type="Gene3D" id="3.40.50.1820">
    <property type="entry name" value="alpha/beta hydrolase"/>
    <property type="match status" value="1"/>
</dbReference>
<reference evidence="2 3" key="1">
    <citation type="submission" date="2020-07" db="EMBL/GenBank/DDBJ databases">
        <title>Sequencing the genomes of 1000 actinobacteria strains.</title>
        <authorList>
            <person name="Klenk H.-P."/>
        </authorList>
    </citation>
    <scope>NUCLEOTIDE SEQUENCE [LARGE SCALE GENOMIC DNA]</scope>
    <source>
        <strain evidence="2 3">DSM 21349</strain>
    </source>
</reference>
<protein>
    <submittedName>
        <fullName evidence="2">Dienelactone hydrolase</fullName>
    </submittedName>
</protein>
<dbReference type="AlphaFoldDB" id="A0A7W3P8T7"/>
<dbReference type="SUPFAM" id="SSF53474">
    <property type="entry name" value="alpha/beta-Hydrolases"/>
    <property type="match status" value="1"/>
</dbReference>
<evidence type="ECO:0000313" key="3">
    <source>
        <dbReference type="Proteomes" id="UP000580910"/>
    </source>
</evidence>
<keyword evidence="3" id="KW-1185">Reference proteome</keyword>
<dbReference type="Proteomes" id="UP000580910">
    <property type="component" value="Unassembled WGS sequence"/>
</dbReference>
<dbReference type="InterPro" id="IPR002925">
    <property type="entry name" value="Dienelactn_hydro"/>
</dbReference>
<sequence length="188" mass="19825">MAEVVFFHHVQGLTPGIVAFADELRAAGHTVHTPDLFEGQTFASIEDGIAYVRAQPEGALDERADKAVASLPAEVVLGGTSFGAGQAQRLASTSTAAGILLESFVGPEWIQPWPEGVPAQVHGMDADPFFAEEGDLDAARAVASTRSDIEVFTYPGNVHLFTDSSLAAYDADAMGVVTSRVLELLARL</sequence>
<name>A0A7W3P8T7_9ACTN</name>
<dbReference type="InterPro" id="IPR029058">
    <property type="entry name" value="AB_hydrolase_fold"/>
</dbReference>
<dbReference type="InterPro" id="IPR051049">
    <property type="entry name" value="Dienelactone_hydrolase-like"/>
</dbReference>
<evidence type="ECO:0000313" key="2">
    <source>
        <dbReference type="EMBL" id="MBA8802706.1"/>
    </source>
</evidence>
<dbReference type="Pfam" id="PF01738">
    <property type="entry name" value="DLH"/>
    <property type="match status" value="1"/>
</dbReference>
<comment type="caution">
    <text evidence="2">The sequence shown here is derived from an EMBL/GenBank/DDBJ whole genome shotgun (WGS) entry which is preliminary data.</text>
</comment>
<gene>
    <name evidence="2" type="ORF">FB382_000997</name>
</gene>
<dbReference type="PANTHER" id="PTHR46623:SF6">
    <property type="entry name" value="ALPHA_BETA-HYDROLASES SUPERFAMILY PROTEIN"/>
    <property type="match status" value="1"/>
</dbReference>
<dbReference type="GO" id="GO:0016787">
    <property type="term" value="F:hydrolase activity"/>
    <property type="evidence" value="ECO:0007669"/>
    <property type="project" value="UniProtKB-KW"/>
</dbReference>
<dbReference type="PANTHER" id="PTHR46623">
    <property type="entry name" value="CARBOXYMETHYLENEBUTENOLIDASE-RELATED"/>
    <property type="match status" value="1"/>
</dbReference>
<keyword evidence="2" id="KW-0378">Hydrolase</keyword>
<accession>A0A7W3P8T7</accession>
<proteinExistence type="predicted"/>
<evidence type="ECO:0000259" key="1">
    <source>
        <dbReference type="Pfam" id="PF01738"/>
    </source>
</evidence>
<organism evidence="2 3">
    <name type="scientific">Nocardioides ginsengisegetis</name>
    <dbReference type="NCBI Taxonomy" id="661491"/>
    <lineage>
        <taxon>Bacteria</taxon>
        <taxon>Bacillati</taxon>
        <taxon>Actinomycetota</taxon>
        <taxon>Actinomycetes</taxon>
        <taxon>Propionibacteriales</taxon>
        <taxon>Nocardioidaceae</taxon>
        <taxon>Nocardioides</taxon>
    </lineage>
</organism>